<organism evidence="9 10">
    <name type="scientific">Cohnella lupini</name>
    <dbReference type="NCBI Taxonomy" id="1294267"/>
    <lineage>
        <taxon>Bacteria</taxon>
        <taxon>Bacillati</taxon>
        <taxon>Bacillota</taxon>
        <taxon>Bacilli</taxon>
        <taxon>Bacillales</taxon>
        <taxon>Paenibacillaceae</taxon>
        <taxon>Cohnella</taxon>
    </lineage>
</organism>
<evidence type="ECO:0000256" key="3">
    <source>
        <dbReference type="ARBA" id="ARBA00022475"/>
    </source>
</evidence>
<dbReference type="SUPFAM" id="SSF160964">
    <property type="entry name" value="MalF N-terminal region-like"/>
    <property type="match status" value="1"/>
</dbReference>
<comment type="subcellular location">
    <subcellularLocation>
        <location evidence="1 7">Cell membrane</location>
        <topology evidence="1 7">Multi-pass membrane protein</topology>
    </subcellularLocation>
</comment>
<evidence type="ECO:0000313" key="9">
    <source>
        <dbReference type="EMBL" id="RED61830.1"/>
    </source>
</evidence>
<dbReference type="PROSITE" id="PS50928">
    <property type="entry name" value="ABC_TM1"/>
    <property type="match status" value="1"/>
</dbReference>
<comment type="caution">
    <text evidence="9">The sequence shown here is derived from an EMBL/GenBank/DDBJ whole genome shotgun (WGS) entry which is preliminary data.</text>
</comment>
<feature type="transmembrane region" description="Helical" evidence="7">
    <location>
        <begin position="75"/>
        <end position="96"/>
    </location>
</feature>
<proteinExistence type="inferred from homology"/>
<evidence type="ECO:0000256" key="2">
    <source>
        <dbReference type="ARBA" id="ARBA00022448"/>
    </source>
</evidence>
<keyword evidence="5 7" id="KW-1133">Transmembrane helix</keyword>
<dbReference type="EMBL" id="QRDY01000005">
    <property type="protein sequence ID" value="RED61830.1"/>
    <property type="molecule type" value="Genomic_DNA"/>
</dbReference>
<protein>
    <submittedName>
        <fullName evidence="9">Raffinose/stachyose/melibiose transport system permease protein</fullName>
    </submittedName>
</protein>
<evidence type="ECO:0000259" key="8">
    <source>
        <dbReference type="PROSITE" id="PS50928"/>
    </source>
</evidence>
<reference evidence="9 10" key="1">
    <citation type="submission" date="2018-07" db="EMBL/GenBank/DDBJ databases">
        <title>Genomic Encyclopedia of Type Strains, Phase III (KMG-III): the genomes of soil and plant-associated and newly described type strains.</title>
        <authorList>
            <person name="Whitman W."/>
        </authorList>
    </citation>
    <scope>NUCLEOTIDE SEQUENCE [LARGE SCALE GENOMIC DNA]</scope>
    <source>
        <strain evidence="9 10">CECT 8236</strain>
    </source>
</reference>
<comment type="similarity">
    <text evidence="7">Belongs to the binding-protein-dependent transport system permease family.</text>
</comment>
<dbReference type="CDD" id="cd06261">
    <property type="entry name" value="TM_PBP2"/>
    <property type="match status" value="1"/>
</dbReference>
<feature type="transmembrane region" description="Helical" evidence="7">
    <location>
        <begin position="108"/>
        <end position="129"/>
    </location>
</feature>
<evidence type="ECO:0000256" key="7">
    <source>
        <dbReference type="RuleBase" id="RU363032"/>
    </source>
</evidence>
<feature type="transmembrane region" description="Helical" evidence="7">
    <location>
        <begin position="203"/>
        <end position="225"/>
    </location>
</feature>
<dbReference type="GO" id="GO:0005886">
    <property type="term" value="C:plasma membrane"/>
    <property type="evidence" value="ECO:0007669"/>
    <property type="project" value="UniProtKB-SubCell"/>
</dbReference>
<feature type="transmembrane region" description="Helical" evidence="7">
    <location>
        <begin position="261"/>
        <end position="287"/>
    </location>
</feature>
<dbReference type="AlphaFoldDB" id="A0A3D9IJ93"/>
<keyword evidence="2 7" id="KW-0813">Transport</keyword>
<dbReference type="RefSeq" id="WP_245987574.1">
    <property type="nucleotide sequence ID" value="NZ_QRDY01000005.1"/>
</dbReference>
<dbReference type="PANTHER" id="PTHR30193">
    <property type="entry name" value="ABC TRANSPORTER PERMEASE PROTEIN"/>
    <property type="match status" value="1"/>
</dbReference>
<dbReference type="Gene3D" id="1.10.3720.10">
    <property type="entry name" value="MetI-like"/>
    <property type="match status" value="1"/>
</dbReference>
<evidence type="ECO:0000256" key="5">
    <source>
        <dbReference type="ARBA" id="ARBA00022989"/>
    </source>
</evidence>
<dbReference type="InterPro" id="IPR051393">
    <property type="entry name" value="ABC_transporter_permease"/>
</dbReference>
<dbReference type="Proteomes" id="UP000256869">
    <property type="component" value="Unassembled WGS sequence"/>
</dbReference>
<dbReference type="SUPFAM" id="SSF161098">
    <property type="entry name" value="MetI-like"/>
    <property type="match status" value="1"/>
</dbReference>
<feature type="transmembrane region" description="Helical" evidence="7">
    <location>
        <begin position="20"/>
        <end position="39"/>
    </location>
</feature>
<feature type="domain" description="ABC transmembrane type-1" evidence="8">
    <location>
        <begin position="71"/>
        <end position="283"/>
    </location>
</feature>
<sequence>MRVSKLTKRMFPQYLLLPALLLYFVLFLIPNLASFYYAFTNWNAVGSVVKFIGFDNFREIFSSASGNGGVFRNTAVFAIYTTVLKIIIGLLLALLLNEGIRTKNILRAIFFMPITISVVLTGIMFSEIYSPDGILNGLLKLVGLSSWTHAWIAEPQIAIWSVATVEVWRASGFAMAIFLAALQMVPKEIYEATEIDGAGSFQKLFYVTLPYLYQAIVLNTLFGMISGLKVFDLIYVISNGGPVRSTEVLNVTVLNEFSKGAYGYSTAMGLILFLFVTLAYFGVNYVFKKFEVDVS</sequence>
<keyword evidence="6 7" id="KW-0472">Membrane</keyword>
<dbReference type="Pfam" id="PF00528">
    <property type="entry name" value="BPD_transp_1"/>
    <property type="match status" value="1"/>
</dbReference>
<keyword evidence="3" id="KW-1003">Cell membrane</keyword>
<keyword evidence="10" id="KW-1185">Reference proteome</keyword>
<evidence type="ECO:0000256" key="1">
    <source>
        <dbReference type="ARBA" id="ARBA00004651"/>
    </source>
</evidence>
<gene>
    <name evidence="9" type="ORF">DFP95_105259</name>
</gene>
<dbReference type="GO" id="GO:0055085">
    <property type="term" value="P:transmembrane transport"/>
    <property type="evidence" value="ECO:0007669"/>
    <property type="project" value="InterPro"/>
</dbReference>
<evidence type="ECO:0000256" key="6">
    <source>
        <dbReference type="ARBA" id="ARBA00023136"/>
    </source>
</evidence>
<feature type="transmembrane region" description="Helical" evidence="7">
    <location>
        <begin position="157"/>
        <end position="182"/>
    </location>
</feature>
<evidence type="ECO:0000313" key="10">
    <source>
        <dbReference type="Proteomes" id="UP000256869"/>
    </source>
</evidence>
<keyword evidence="4 7" id="KW-0812">Transmembrane</keyword>
<evidence type="ECO:0000256" key="4">
    <source>
        <dbReference type="ARBA" id="ARBA00022692"/>
    </source>
</evidence>
<dbReference type="InterPro" id="IPR035906">
    <property type="entry name" value="MetI-like_sf"/>
</dbReference>
<accession>A0A3D9IJ93</accession>
<dbReference type="PANTHER" id="PTHR30193:SF37">
    <property type="entry name" value="INNER MEMBRANE ABC TRANSPORTER PERMEASE PROTEIN YCJO"/>
    <property type="match status" value="1"/>
</dbReference>
<dbReference type="InterPro" id="IPR000515">
    <property type="entry name" value="MetI-like"/>
</dbReference>
<name>A0A3D9IJ93_9BACL</name>